<evidence type="ECO:0000313" key="2">
    <source>
        <dbReference type="EMBL" id="PHP52117.1"/>
    </source>
</evidence>
<reference evidence="2 3" key="1">
    <citation type="submission" date="2017-10" db="EMBL/GenBank/DDBJ databases">
        <title>Draft genome sequence of cellulolytic Actinomyces sp CtC72 isolated from cattle rumen fluid.</title>
        <authorList>
            <person name="Joshi A.J."/>
            <person name="Vasudevan G."/>
            <person name="Lanjekar V.B."/>
            <person name="Hivarkar S."/>
            <person name="Engineer A."/>
            <person name="Pore S.D."/>
            <person name="Dhakephalkar P.K."/>
            <person name="Dagar S."/>
        </authorList>
    </citation>
    <scope>NUCLEOTIDE SEQUENCE [LARGE SCALE GENOMIC DNA]</scope>
    <source>
        <strain evidence="3">CtC72</strain>
    </source>
</reference>
<feature type="region of interest" description="Disordered" evidence="1">
    <location>
        <begin position="1"/>
        <end position="21"/>
    </location>
</feature>
<comment type="caution">
    <text evidence="2">The sequence shown here is derived from an EMBL/GenBank/DDBJ whole genome shotgun (WGS) entry which is preliminary data.</text>
</comment>
<dbReference type="Proteomes" id="UP000194577">
    <property type="component" value="Unassembled WGS sequence"/>
</dbReference>
<proteinExistence type="predicted"/>
<protein>
    <recommendedName>
        <fullName evidence="4">Excreted virulence factor EspC, type VII ESX diderm</fullName>
    </recommendedName>
</protein>
<evidence type="ECO:0000313" key="3">
    <source>
        <dbReference type="Proteomes" id="UP000194577"/>
    </source>
</evidence>
<feature type="compositionally biased region" description="Basic and acidic residues" evidence="1">
    <location>
        <begin position="126"/>
        <end position="142"/>
    </location>
</feature>
<name>A0ABX4MDF9_9ACTO</name>
<dbReference type="RefSeq" id="WP_086615703.1">
    <property type="nucleotide sequence ID" value="NZ_MTPX02000063.1"/>
</dbReference>
<evidence type="ECO:0008006" key="4">
    <source>
        <dbReference type="Google" id="ProtNLM"/>
    </source>
</evidence>
<sequence length="142" mass="14777">MSYSFYAGASADGDDEDGSSDLVDNLKKQAIEKVRGRAGTVQEVLANDPQVLASTLVVGAVVAAGGVPSSSYGAAGGLSAFSGQLGKVWSSPLADDFGTDIDTSVTAVRDVADDIYEKANNAWWGQEDRVPKGSDEANSEWR</sequence>
<keyword evidence="3" id="KW-1185">Reference proteome</keyword>
<gene>
    <name evidence="2" type="ORF">BW737_011955</name>
</gene>
<evidence type="ECO:0000256" key="1">
    <source>
        <dbReference type="SAM" id="MobiDB-lite"/>
    </source>
</evidence>
<feature type="region of interest" description="Disordered" evidence="1">
    <location>
        <begin position="122"/>
        <end position="142"/>
    </location>
</feature>
<dbReference type="EMBL" id="MTPX02000063">
    <property type="protein sequence ID" value="PHP52117.1"/>
    <property type="molecule type" value="Genomic_DNA"/>
</dbReference>
<accession>A0ABX4MDF9</accession>
<organism evidence="2 3">
    <name type="scientific">Actinomyces ruminis</name>
    <dbReference type="NCBI Taxonomy" id="1937003"/>
    <lineage>
        <taxon>Bacteria</taxon>
        <taxon>Bacillati</taxon>
        <taxon>Actinomycetota</taxon>
        <taxon>Actinomycetes</taxon>
        <taxon>Actinomycetales</taxon>
        <taxon>Actinomycetaceae</taxon>
        <taxon>Actinomyces</taxon>
    </lineage>
</organism>